<dbReference type="InParanoid" id="G0VBM5"/>
<keyword evidence="5 6" id="KW-0472">Membrane</keyword>
<reference key="2">
    <citation type="submission" date="2011-08" db="EMBL/GenBank/DDBJ databases">
        <title>Genome sequence of Naumovozyma castellii.</title>
        <authorList>
            <person name="Gordon J.L."/>
            <person name="Armisen D."/>
            <person name="Proux-Wera E."/>
            <person name="OhEigeartaigh S.S."/>
            <person name="Byrne K.P."/>
            <person name="Wolfe K.H."/>
        </authorList>
    </citation>
    <scope>NUCLEOTIDE SEQUENCE</scope>
    <source>
        <strain>Type strain:CBS 4309</strain>
    </source>
</reference>
<dbReference type="EMBL" id="HE576753">
    <property type="protein sequence ID" value="CCC68351.1"/>
    <property type="molecule type" value="Genomic_DNA"/>
</dbReference>
<evidence type="ECO:0000313" key="10">
    <source>
        <dbReference type="Proteomes" id="UP000001640"/>
    </source>
</evidence>
<dbReference type="GeneID" id="96901911"/>
<reference evidence="9 10" key="1">
    <citation type="journal article" date="2011" name="Proc. Natl. Acad. Sci. U.S.A.">
        <title>Evolutionary erosion of yeast sex chromosomes by mating-type switching accidents.</title>
        <authorList>
            <person name="Gordon J.L."/>
            <person name="Armisen D."/>
            <person name="Proux-Wera E."/>
            <person name="Oheigeartaigh S.S."/>
            <person name="Byrne K.P."/>
            <person name="Wolfe K.H."/>
        </authorList>
    </citation>
    <scope>NUCLEOTIDE SEQUENCE [LARGE SCALE GENOMIC DNA]</scope>
    <source>
        <strain evidence="10">ATCC 76901 / BCRC 22586 / CBS 4309 / NBRC 1992 / NRRL Y-12630</strain>
    </source>
</reference>
<evidence type="ECO:0000256" key="3">
    <source>
        <dbReference type="ARBA" id="ARBA00022824"/>
    </source>
</evidence>
<dbReference type="GO" id="GO:0009617">
    <property type="term" value="P:response to bacterium"/>
    <property type="evidence" value="ECO:0007669"/>
    <property type="project" value="InterPro"/>
</dbReference>
<keyword evidence="4 6" id="KW-1133">Transmembrane helix</keyword>
<dbReference type="GO" id="GO:0051292">
    <property type="term" value="P:nuclear pore complex assembly"/>
    <property type="evidence" value="ECO:0007669"/>
    <property type="project" value="EnsemblFungi"/>
</dbReference>
<feature type="transmembrane region" description="Helical" evidence="6">
    <location>
        <begin position="143"/>
        <end position="162"/>
    </location>
</feature>
<name>G0VBM5_NAUCA</name>
<dbReference type="Pfam" id="PF02453">
    <property type="entry name" value="Reticulon"/>
    <property type="match status" value="1"/>
</dbReference>
<feature type="region of interest" description="Disordered" evidence="7">
    <location>
        <begin position="245"/>
        <end position="276"/>
    </location>
</feature>
<dbReference type="eggNOG" id="KOG1792">
    <property type="taxonomic scope" value="Eukaryota"/>
</dbReference>
<gene>
    <name evidence="9" type="primary">NCAS0B02670</name>
    <name evidence="9" type="ordered locus">NCAS_0B02670</name>
</gene>
<dbReference type="GO" id="GO:0034976">
    <property type="term" value="P:response to endoplasmic reticulum stress"/>
    <property type="evidence" value="ECO:0007669"/>
    <property type="project" value="EnsemblFungi"/>
</dbReference>
<dbReference type="FunCoup" id="G0VBM5">
    <property type="interactions" value="300"/>
</dbReference>
<dbReference type="InterPro" id="IPR003388">
    <property type="entry name" value="Reticulon"/>
</dbReference>
<dbReference type="HOGENOM" id="CLU_050576_0_0_1"/>
<keyword evidence="2 6" id="KW-0812">Transmembrane</keyword>
<evidence type="ECO:0000256" key="5">
    <source>
        <dbReference type="ARBA" id="ARBA00023136"/>
    </source>
</evidence>
<dbReference type="Proteomes" id="UP000001640">
    <property type="component" value="Chromosome 2"/>
</dbReference>
<evidence type="ECO:0000256" key="2">
    <source>
        <dbReference type="ARBA" id="ARBA00022692"/>
    </source>
</evidence>
<dbReference type="GO" id="GO:0032541">
    <property type="term" value="C:cortical endoplasmic reticulum"/>
    <property type="evidence" value="ECO:0007669"/>
    <property type="project" value="EnsemblFungi"/>
</dbReference>
<dbReference type="GO" id="GO:0005794">
    <property type="term" value="C:Golgi apparatus"/>
    <property type="evidence" value="ECO:0007669"/>
    <property type="project" value="EnsemblFungi"/>
</dbReference>
<accession>G0VBM5</accession>
<evidence type="ECO:0000313" key="9">
    <source>
        <dbReference type="EMBL" id="CCC68351.1"/>
    </source>
</evidence>
<dbReference type="InterPro" id="IPR045064">
    <property type="entry name" value="Reticulon-like"/>
</dbReference>
<dbReference type="GO" id="GO:0071788">
    <property type="term" value="P:endoplasmic reticulum tubular network maintenance"/>
    <property type="evidence" value="ECO:0007669"/>
    <property type="project" value="EnsemblFungi"/>
</dbReference>
<dbReference type="OMA" id="TGLMKQY"/>
<evidence type="ECO:0000256" key="4">
    <source>
        <dbReference type="ARBA" id="ARBA00022989"/>
    </source>
</evidence>
<evidence type="ECO:0000256" key="7">
    <source>
        <dbReference type="SAM" id="MobiDB-lite"/>
    </source>
</evidence>
<dbReference type="GO" id="GO:0098554">
    <property type="term" value="C:cytoplasmic side of endoplasmic reticulum membrane"/>
    <property type="evidence" value="ECO:0007669"/>
    <property type="project" value="EnsemblFungi"/>
</dbReference>
<protein>
    <recommendedName>
        <fullName evidence="6">Reticulon-like protein</fullName>
    </recommendedName>
</protein>
<dbReference type="AlphaFoldDB" id="G0VBM5"/>
<evidence type="ECO:0000256" key="6">
    <source>
        <dbReference type="RuleBase" id="RU363132"/>
    </source>
</evidence>
<dbReference type="PANTHER" id="PTHR10994">
    <property type="entry name" value="RETICULON"/>
    <property type="match status" value="1"/>
</dbReference>
<dbReference type="OrthoDB" id="567788at2759"/>
<dbReference type="PROSITE" id="PS50845">
    <property type="entry name" value="RETICULON"/>
    <property type="match status" value="1"/>
</dbReference>
<evidence type="ECO:0000259" key="8">
    <source>
        <dbReference type="PROSITE" id="PS50845"/>
    </source>
</evidence>
<dbReference type="PANTHER" id="PTHR10994:SF193">
    <property type="entry name" value="RETICULON-LIKE PROTEIN"/>
    <property type="match status" value="1"/>
</dbReference>
<dbReference type="GO" id="GO:0048309">
    <property type="term" value="P:endoplasmic reticulum inheritance"/>
    <property type="evidence" value="ECO:0007669"/>
    <property type="project" value="EnsemblFungi"/>
</dbReference>
<proteinExistence type="predicted"/>
<sequence length="303" mass="33520">MSTQSPSASSAPAENTKKCCPPECDILLWKNPIETGKIFGGALVALLILKKVNLITFFLRVFYTIFLTTGSIEFLSKLFLGQGLITKYGIKDCPNTVGYLKPHIDCFLKQLPVKQAKMRKLVFAYSPKKTFHAAFTFYLLHKLFSWFSVWTLLFVGVIAAFTSPLTYCTYQKEIDAVVEHLCQCAKAKSNEVCKLACEKSKPLCDKLEKKCGPLCKFIKAKLPASTGATTTSTITPESTTAKLASQVPIENDDSTATTTSANVHHGEQHHASTGTKEFDVDQLTSELKESTNNLKQELQDNNL</sequence>
<evidence type="ECO:0000256" key="1">
    <source>
        <dbReference type="ARBA" id="ARBA00004477"/>
    </source>
</evidence>
<dbReference type="GO" id="GO:0032581">
    <property type="term" value="P:ER-dependent peroxisome organization"/>
    <property type="evidence" value="ECO:0007669"/>
    <property type="project" value="EnsemblFungi"/>
</dbReference>
<organism evidence="9 10">
    <name type="scientific">Naumovozyma castellii</name>
    <name type="common">Yeast</name>
    <name type="synonym">Saccharomyces castellii</name>
    <dbReference type="NCBI Taxonomy" id="27288"/>
    <lineage>
        <taxon>Eukaryota</taxon>
        <taxon>Fungi</taxon>
        <taxon>Dikarya</taxon>
        <taxon>Ascomycota</taxon>
        <taxon>Saccharomycotina</taxon>
        <taxon>Saccharomycetes</taxon>
        <taxon>Saccharomycetales</taxon>
        <taxon>Saccharomycetaceae</taxon>
        <taxon>Naumovozyma</taxon>
    </lineage>
</organism>
<keyword evidence="10" id="KW-1185">Reference proteome</keyword>
<comment type="subcellular location">
    <subcellularLocation>
        <location evidence="1 6">Endoplasmic reticulum membrane</location>
        <topology evidence="1 6">Multi-pass membrane protein</topology>
    </subcellularLocation>
</comment>
<feature type="domain" description="Reticulon" evidence="8">
    <location>
        <begin position="23"/>
        <end position="242"/>
    </location>
</feature>
<dbReference type="RefSeq" id="XP_003674725.1">
    <property type="nucleotide sequence ID" value="XM_003674677.1"/>
</dbReference>
<dbReference type="KEGG" id="ncs:NCAS_0B02670"/>
<keyword evidence="3 6" id="KW-0256">Endoplasmic reticulum</keyword>
<dbReference type="STRING" id="1064592.G0VBM5"/>
<comment type="caution">
    <text evidence="6">Lacks conserved residue(s) required for the propagation of feature annotation.</text>
</comment>